<dbReference type="Pfam" id="PF15452">
    <property type="entry name" value="NYAP_C"/>
    <property type="match status" value="1"/>
</dbReference>
<dbReference type="InterPro" id="IPR039482">
    <property type="entry name" value="NYAP_N"/>
</dbReference>
<sequence>MLHYEEDFQQAVEYTFMYIYSLHFIVSFQKLLHPWDSPGKNTGVGCHFLLIRVVKPSAMSTKPRPHSDEYSKKIPPPKPKRNPNTQLSTSFDETYIKKHAPRRTSLPRDSSLCQVSSPAGDPEEEEPVYIEMVGNILRDFRKDDEDQSEAVYEEMKYPIFDDLGQDSKCDLDHHSCSSQCATPTVPDLDLAKSSVPCTPKGLLCDIPPPFPNLLSHRPPLLVFPPAPVQCSPNSDESPLTPLEVTKLPVLENVSYMKQQAGASPSALPSHASGHAKLEKEQAGAVGPLPAACVLSSSPPPPSTLYRAQSPHGYPKSHSASPSPVSMGRSLTPLSLKRPPPYDAVHSGSLSRSAPAAPHSTPRPVSDGGKLVSAAVSTSGSAPSGSRSRTPTSPLEELTSLFTSGRSLLRKSSSGRRSKEPAESKIRLQMQETRVRSLGREDPPEKEMATHSSIHAWESPWTEEPGGSTGCPGGSRGIQGPTQKTRRHRHSSDLWVGKIPWSRKWHPAPLFSPGKFLG</sequence>
<evidence type="ECO:0008006" key="7">
    <source>
        <dbReference type="Google" id="ProtNLM"/>
    </source>
</evidence>
<dbReference type="GO" id="GO:0048812">
    <property type="term" value="P:neuron projection morphogenesis"/>
    <property type="evidence" value="ECO:0007669"/>
    <property type="project" value="InterPro"/>
</dbReference>
<evidence type="ECO:0000259" key="3">
    <source>
        <dbReference type="Pfam" id="PF15439"/>
    </source>
</evidence>
<dbReference type="InterPro" id="IPR026722">
    <property type="entry name" value="NYAP1/NYAP2"/>
</dbReference>
<evidence type="ECO:0000256" key="1">
    <source>
        <dbReference type="ARBA" id="ARBA00022553"/>
    </source>
</evidence>
<dbReference type="EMBL" id="VCEB01000003">
    <property type="protein sequence ID" value="KAB0381302.1"/>
    <property type="molecule type" value="Genomic_DNA"/>
</dbReference>
<dbReference type="PANTHER" id="PTHR22633:SF1">
    <property type="entry name" value="NEURONAL TYROSINE-PHOSPHORYLATED PHOSPHOINOSITIDE-3-KINASE ADAPTER 2"/>
    <property type="match status" value="1"/>
</dbReference>
<keyword evidence="6" id="KW-1185">Reference proteome</keyword>
<feature type="compositionally biased region" description="Polar residues" evidence="2">
    <location>
        <begin position="82"/>
        <end position="92"/>
    </location>
</feature>
<dbReference type="PANTHER" id="PTHR22633">
    <property type="entry name" value="NEURONAL TYROSINE-PHOSPHORYLATED PHOSPHOINOSITIDE-3-KINASE ADAPTER 2-RELATED"/>
    <property type="match status" value="1"/>
</dbReference>
<feature type="compositionally biased region" description="Basic and acidic residues" evidence="2">
    <location>
        <begin position="432"/>
        <end position="448"/>
    </location>
</feature>
<feature type="region of interest" description="Disordered" evidence="2">
    <location>
        <begin position="296"/>
        <end position="491"/>
    </location>
</feature>
<feature type="compositionally biased region" description="Gly residues" evidence="2">
    <location>
        <begin position="466"/>
        <end position="476"/>
    </location>
</feature>
<feature type="region of interest" description="Disordered" evidence="2">
    <location>
        <begin position="59"/>
        <end position="124"/>
    </location>
</feature>
<feature type="region of interest" description="Disordered" evidence="2">
    <location>
        <begin position="260"/>
        <end position="280"/>
    </location>
</feature>
<dbReference type="AlphaFoldDB" id="A0A5J5MNQ4"/>
<organism evidence="5 6">
    <name type="scientific">Muntiacus reevesi</name>
    <name type="common">Reeves' muntjac</name>
    <name type="synonym">Cervus reevesi</name>
    <dbReference type="NCBI Taxonomy" id="9886"/>
    <lineage>
        <taxon>Eukaryota</taxon>
        <taxon>Metazoa</taxon>
        <taxon>Chordata</taxon>
        <taxon>Craniata</taxon>
        <taxon>Vertebrata</taxon>
        <taxon>Euteleostomi</taxon>
        <taxon>Mammalia</taxon>
        <taxon>Eutheria</taxon>
        <taxon>Laurasiatheria</taxon>
        <taxon>Artiodactyla</taxon>
        <taxon>Ruminantia</taxon>
        <taxon>Pecora</taxon>
        <taxon>Cervidae</taxon>
        <taxon>Muntiacinae</taxon>
        <taxon>Muntiacus</taxon>
    </lineage>
</organism>
<feature type="compositionally biased region" description="Polar residues" evidence="2">
    <location>
        <begin position="107"/>
        <end position="117"/>
    </location>
</feature>
<dbReference type="Proteomes" id="UP000326062">
    <property type="component" value="Chromosome 3"/>
</dbReference>
<evidence type="ECO:0000313" key="5">
    <source>
        <dbReference type="EMBL" id="KAB0381302.1"/>
    </source>
</evidence>
<dbReference type="InterPro" id="IPR029353">
    <property type="entry name" value="NYAP_C"/>
</dbReference>
<feature type="domain" description="Neuronal tyrosine-phosphorylated phosphoinositide-3-kinase adapter C-terminal" evidence="4">
    <location>
        <begin position="351"/>
        <end position="472"/>
    </location>
</feature>
<comment type="caution">
    <text evidence="5">The sequence shown here is derived from an EMBL/GenBank/DDBJ whole genome shotgun (WGS) entry which is preliminary data.</text>
</comment>
<evidence type="ECO:0000256" key="2">
    <source>
        <dbReference type="SAM" id="MobiDB-lite"/>
    </source>
</evidence>
<protein>
    <recommendedName>
        <fullName evidence="7">Neuronal tyrosine-phosphorylated phosphoinositide-3-kinase adapter N-terminal domain-containing protein</fullName>
    </recommendedName>
</protein>
<dbReference type="GO" id="GO:0043491">
    <property type="term" value="P:phosphatidylinositol 3-kinase/protein kinase B signal transduction"/>
    <property type="evidence" value="ECO:0007669"/>
    <property type="project" value="InterPro"/>
</dbReference>
<name>A0A5J5MNQ4_MUNRE</name>
<feature type="compositionally biased region" description="Basic and acidic residues" evidence="2">
    <location>
        <begin position="416"/>
        <end position="425"/>
    </location>
</feature>
<dbReference type="Pfam" id="PF15439">
    <property type="entry name" value="NYAP_N"/>
    <property type="match status" value="1"/>
</dbReference>
<accession>A0A5J5MNQ4</accession>
<evidence type="ECO:0000259" key="4">
    <source>
        <dbReference type="Pfam" id="PF15452"/>
    </source>
</evidence>
<proteinExistence type="predicted"/>
<feature type="compositionally biased region" description="Low complexity" evidence="2">
    <location>
        <begin position="371"/>
        <end position="393"/>
    </location>
</feature>
<evidence type="ECO:0000313" key="6">
    <source>
        <dbReference type="Proteomes" id="UP000326062"/>
    </source>
</evidence>
<keyword evidence="1" id="KW-0597">Phosphoprotein</keyword>
<feature type="domain" description="Neuronal tyrosine-phosphorylated phosphoinositide-3-kinase adapter N-terminal" evidence="3">
    <location>
        <begin position="57"/>
        <end position="315"/>
    </location>
</feature>
<gene>
    <name evidence="5" type="ORF">FD755_009086</name>
</gene>
<reference evidence="5 6" key="1">
    <citation type="submission" date="2019-06" db="EMBL/GenBank/DDBJ databases">
        <title>Discovery of a novel chromosome fission-fusion reversal in muntjac.</title>
        <authorList>
            <person name="Mudd A.B."/>
            <person name="Bredeson J.V."/>
            <person name="Baum R."/>
            <person name="Hockemeyer D."/>
            <person name="Rokhsar D.S."/>
        </authorList>
    </citation>
    <scope>NUCLEOTIDE SEQUENCE [LARGE SCALE GENOMIC DNA]</scope>
    <source>
        <strain evidence="5">UCam_UCB_Mr</strain>
        <tissue evidence="5">Fibroblast cell line</tissue>
    </source>
</reference>